<accession>A0A090AK51</accession>
<dbReference type="EMBL" id="AP014521">
    <property type="protein sequence ID" value="BAP58803.1"/>
    <property type="molecule type" value="Genomic_DNA"/>
</dbReference>
<name>A0A090AK51_9ENTR</name>
<dbReference type="HOGENOM" id="CLU_3258844_0_0_6"/>
<dbReference type="Proteomes" id="UP000031627">
    <property type="component" value="Chromosome"/>
</dbReference>
<gene>
    <name evidence="1" type="ORF">TGUWTKB_5780</name>
</gene>
<organism evidence="1 2">
    <name type="scientific">Candidatus Tachikawaea gelatinosa</name>
    <dbReference type="NCBI Taxonomy" id="1410383"/>
    <lineage>
        <taxon>Bacteria</taxon>
        <taxon>Pseudomonadati</taxon>
        <taxon>Pseudomonadota</taxon>
        <taxon>Gammaproteobacteria</taxon>
        <taxon>Enterobacterales</taxon>
        <taxon>Enterobacteriaceae</taxon>
        <taxon>Candidatus Tachikawaea</taxon>
    </lineage>
</organism>
<reference evidence="2" key="1">
    <citation type="submission" date="2013-11" db="EMBL/GenBank/DDBJ databases">
        <title>Symbiont-containing voluminous jelly as an extraordinary maternal gift for overwintering insect nymphs.</title>
        <authorList>
            <person name="Kaiwa N."/>
            <person name="Hosokawa T."/>
            <person name="Nikoh N."/>
            <person name="Meng X.Y."/>
            <person name="Tanahashi M."/>
            <person name="Moriyama M."/>
            <person name="Maeda T."/>
            <person name="Yamaguchi K."/>
            <person name="Shigenobu S."/>
            <person name="Ito M."/>
            <person name="Fukatsu T."/>
        </authorList>
    </citation>
    <scope>NUCLEOTIDE SEQUENCE [LARGE SCALE GENOMIC DNA]</scope>
    <source>
        <strain evidence="2">UwTKB</strain>
    </source>
</reference>
<reference evidence="1 2" key="2">
    <citation type="journal article" date="2014" name="Curr. Biol.">
        <title>Symbiont-Supplemented Maternal Investment Underpinning Host's Ecological Adaptation.</title>
        <authorList>
            <person name="Kaiwa N."/>
            <person name="Hosokawa T."/>
            <person name="Nikoh N."/>
            <person name="Tanahashi M."/>
            <person name="Moriyama M."/>
            <person name="Meng X.Y."/>
            <person name="Maeda T."/>
            <person name="Yamaguchi K."/>
            <person name="Shigenobu S."/>
            <person name="Ito M."/>
            <person name="Fukatsu T."/>
        </authorList>
    </citation>
    <scope>NUCLEOTIDE SEQUENCE [LARGE SCALE GENOMIC DNA]</scope>
    <source>
        <strain evidence="1 2">UwTKB</strain>
    </source>
</reference>
<evidence type="ECO:0000313" key="2">
    <source>
        <dbReference type="Proteomes" id="UP000031627"/>
    </source>
</evidence>
<dbReference type="AlphaFoldDB" id="A0A090AK51"/>
<proteinExistence type="predicted"/>
<keyword evidence="2" id="KW-1185">Reference proteome</keyword>
<evidence type="ECO:0000313" key="1">
    <source>
        <dbReference type="EMBL" id="BAP58803.1"/>
    </source>
</evidence>
<sequence length="42" mass="5037">MVYKILYLVFNSSFFYKNNEIVFTQISKTIGDKQKTIIKLFI</sequence>
<dbReference type="KEGG" id="sbw:TGUWTKB_5780"/>
<protein>
    <submittedName>
        <fullName evidence="1">Uncharacterized protein</fullName>
    </submittedName>
</protein>